<dbReference type="GO" id="GO:0090729">
    <property type="term" value="F:toxin activity"/>
    <property type="evidence" value="ECO:0007669"/>
    <property type="project" value="UniProtKB-KW"/>
</dbReference>
<evidence type="ECO:0000259" key="6">
    <source>
        <dbReference type="Pfam" id="PF01850"/>
    </source>
</evidence>
<sequence length="122" mass="13252">MILVDTSVWIDHLRQGDAILADLLQQARVLSHPFVIGELATGNLRQRDTILRSLHGLPQAVVARNAEVLDLIERNTLFGGGLGYIDVHLLASARLSAARLFTRDKRLHTAAADLAVAMPAPS</sequence>
<dbReference type="Gene3D" id="3.40.50.1010">
    <property type="entry name" value="5'-nuclease"/>
    <property type="match status" value="1"/>
</dbReference>
<dbReference type="EMBL" id="NHRY01000254">
    <property type="protein sequence ID" value="PPQ27740.1"/>
    <property type="molecule type" value="Genomic_DNA"/>
</dbReference>
<dbReference type="GO" id="GO:0004540">
    <property type="term" value="F:RNA nuclease activity"/>
    <property type="evidence" value="ECO:0007669"/>
    <property type="project" value="InterPro"/>
</dbReference>
<keyword evidence="1 5" id="KW-1277">Toxin-antitoxin system</keyword>
<dbReference type="InterPro" id="IPR029060">
    <property type="entry name" value="PIN-like_dom_sf"/>
</dbReference>
<dbReference type="EC" id="3.1.-.-" evidence="5"/>
<dbReference type="HAMAP" id="MF_00265">
    <property type="entry name" value="VapC_Nob1"/>
    <property type="match status" value="1"/>
</dbReference>
<evidence type="ECO:0000256" key="5">
    <source>
        <dbReference type="HAMAP-Rule" id="MF_00265"/>
    </source>
</evidence>
<comment type="caution">
    <text evidence="7">The sequence shown here is derived from an EMBL/GenBank/DDBJ whole genome shotgun (WGS) entry which is preliminary data.</text>
</comment>
<feature type="domain" description="PIN" evidence="6">
    <location>
        <begin position="2"/>
        <end position="111"/>
    </location>
</feature>
<evidence type="ECO:0000256" key="1">
    <source>
        <dbReference type="ARBA" id="ARBA00022649"/>
    </source>
</evidence>
<dbReference type="InterPro" id="IPR022907">
    <property type="entry name" value="VapC_family"/>
</dbReference>
<evidence type="ECO:0000256" key="2">
    <source>
        <dbReference type="ARBA" id="ARBA00022722"/>
    </source>
</evidence>
<keyword evidence="4 5" id="KW-0378">Hydrolase</keyword>
<feature type="binding site" evidence="5">
    <location>
        <position position="5"/>
    </location>
    <ligand>
        <name>Mg(2+)</name>
        <dbReference type="ChEBI" id="CHEBI:18420"/>
    </ligand>
</feature>
<dbReference type="Pfam" id="PF01850">
    <property type="entry name" value="PIN"/>
    <property type="match status" value="1"/>
</dbReference>
<dbReference type="SUPFAM" id="SSF88723">
    <property type="entry name" value="PIN domain-like"/>
    <property type="match status" value="1"/>
</dbReference>
<dbReference type="Proteomes" id="UP000239724">
    <property type="component" value="Unassembled WGS sequence"/>
</dbReference>
<keyword evidence="8" id="KW-1185">Reference proteome</keyword>
<dbReference type="RefSeq" id="WP_104521830.1">
    <property type="nucleotide sequence ID" value="NZ_NHRY01000254.1"/>
</dbReference>
<proteinExistence type="inferred from homology"/>
<comment type="cofactor">
    <cofactor evidence="5">
        <name>Mg(2+)</name>
        <dbReference type="ChEBI" id="CHEBI:18420"/>
    </cofactor>
</comment>
<dbReference type="GO" id="GO:0000287">
    <property type="term" value="F:magnesium ion binding"/>
    <property type="evidence" value="ECO:0007669"/>
    <property type="project" value="UniProtKB-UniRule"/>
</dbReference>
<comment type="function">
    <text evidence="5">Toxic component of a toxin-antitoxin (TA) system. An RNase.</text>
</comment>
<dbReference type="GO" id="GO:0016787">
    <property type="term" value="F:hydrolase activity"/>
    <property type="evidence" value="ECO:0007669"/>
    <property type="project" value="UniProtKB-KW"/>
</dbReference>
<dbReference type="AlphaFoldDB" id="A0A2S6MZG6"/>
<keyword evidence="2 5" id="KW-0540">Nuclease</keyword>
<comment type="similarity">
    <text evidence="5">Belongs to the PINc/VapC protein family.</text>
</comment>
<dbReference type="OrthoDB" id="329172at2"/>
<feature type="binding site" evidence="5">
    <location>
        <position position="86"/>
    </location>
    <ligand>
        <name>Mg(2+)</name>
        <dbReference type="ChEBI" id="CHEBI:18420"/>
    </ligand>
</feature>
<name>A0A2S6MZG6_RHOGL</name>
<evidence type="ECO:0000256" key="3">
    <source>
        <dbReference type="ARBA" id="ARBA00022723"/>
    </source>
</evidence>
<protein>
    <recommendedName>
        <fullName evidence="5">Ribonuclease VapC</fullName>
        <shortName evidence="5">RNase VapC</shortName>
        <ecNumber evidence="5">3.1.-.-</ecNumber>
    </recommendedName>
    <alternativeName>
        <fullName evidence="5">Toxin VapC</fullName>
    </alternativeName>
</protein>
<keyword evidence="5" id="KW-0800">Toxin</keyword>
<evidence type="ECO:0000313" key="7">
    <source>
        <dbReference type="EMBL" id="PPQ27740.1"/>
    </source>
</evidence>
<accession>A0A2S6MZG6</accession>
<keyword evidence="3 5" id="KW-0479">Metal-binding</keyword>
<evidence type="ECO:0000313" key="8">
    <source>
        <dbReference type="Proteomes" id="UP000239724"/>
    </source>
</evidence>
<gene>
    <name evidence="5" type="primary">vapC</name>
    <name evidence="7" type="ORF">CCS01_26480</name>
</gene>
<evidence type="ECO:0000256" key="4">
    <source>
        <dbReference type="ARBA" id="ARBA00022801"/>
    </source>
</evidence>
<dbReference type="InterPro" id="IPR002716">
    <property type="entry name" value="PIN_dom"/>
</dbReference>
<reference evidence="7 8" key="1">
    <citation type="journal article" date="2018" name="Arch. Microbiol.">
        <title>New insights into the metabolic potential of the phototrophic purple bacterium Rhodopila globiformis DSM 161(T) from its draft genome sequence and evidence for a vanadium-dependent nitrogenase.</title>
        <authorList>
            <person name="Imhoff J.F."/>
            <person name="Rahn T."/>
            <person name="Kunzel S."/>
            <person name="Neulinger S.C."/>
        </authorList>
    </citation>
    <scope>NUCLEOTIDE SEQUENCE [LARGE SCALE GENOMIC DNA]</scope>
    <source>
        <strain evidence="7 8">DSM 161</strain>
    </source>
</reference>
<keyword evidence="5" id="KW-0460">Magnesium</keyword>
<organism evidence="7 8">
    <name type="scientific">Rhodopila globiformis</name>
    <name type="common">Rhodopseudomonas globiformis</name>
    <dbReference type="NCBI Taxonomy" id="1071"/>
    <lineage>
        <taxon>Bacteria</taxon>
        <taxon>Pseudomonadati</taxon>
        <taxon>Pseudomonadota</taxon>
        <taxon>Alphaproteobacteria</taxon>
        <taxon>Acetobacterales</taxon>
        <taxon>Acetobacteraceae</taxon>
        <taxon>Rhodopila</taxon>
    </lineage>
</organism>